<accession>A0A0D2HTJ3</accession>
<proteinExistence type="predicted"/>
<organism evidence="2 3">
    <name type="scientific">Dethiosulfatarculus sandiegensis</name>
    <dbReference type="NCBI Taxonomy" id="1429043"/>
    <lineage>
        <taxon>Bacteria</taxon>
        <taxon>Pseudomonadati</taxon>
        <taxon>Thermodesulfobacteriota</taxon>
        <taxon>Desulfarculia</taxon>
        <taxon>Desulfarculales</taxon>
        <taxon>Desulfarculaceae</taxon>
        <taxon>Dethiosulfatarculus</taxon>
    </lineage>
</organism>
<protein>
    <submittedName>
        <fullName evidence="2">Uncharacterized protein</fullName>
    </submittedName>
</protein>
<dbReference type="EMBL" id="AZAC01000014">
    <property type="protein sequence ID" value="KIX13823.1"/>
    <property type="molecule type" value="Genomic_DNA"/>
</dbReference>
<sequence length="114" mass="12544">MGVLLKLEGLFTGPQCKDLRPYSQEKVTMVKVLTFILVLSMTALAGCVVVPAKHYRGPGVAWPVVISPFYYPGPRVVRPYRRPPAVVIKPGPGRGYWYGRGPGRGYGRGGYGHR</sequence>
<evidence type="ECO:0000313" key="3">
    <source>
        <dbReference type="Proteomes" id="UP000032233"/>
    </source>
</evidence>
<keyword evidence="1" id="KW-0812">Transmembrane</keyword>
<keyword evidence="1" id="KW-0472">Membrane</keyword>
<evidence type="ECO:0000256" key="1">
    <source>
        <dbReference type="SAM" id="Phobius"/>
    </source>
</evidence>
<gene>
    <name evidence="2" type="ORF">X474_11000</name>
</gene>
<feature type="transmembrane region" description="Helical" evidence="1">
    <location>
        <begin position="32"/>
        <end position="52"/>
    </location>
</feature>
<keyword evidence="1" id="KW-1133">Transmembrane helix</keyword>
<dbReference type="Proteomes" id="UP000032233">
    <property type="component" value="Unassembled WGS sequence"/>
</dbReference>
<name>A0A0D2HTJ3_9BACT</name>
<dbReference type="AlphaFoldDB" id="A0A0D2HTJ3"/>
<evidence type="ECO:0000313" key="2">
    <source>
        <dbReference type="EMBL" id="KIX13823.1"/>
    </source>
</evidence>
<dbReference type="InParanoid" id="A0A0D2HTJ3"/>
<reference evidence="2 3" key="1">
    <citation type="submission" date="2013-11" db="EMBL/GenBank/DDBJ databases">
        <title>Metagenomic analysis of a methanogenic consortium involved in long chain n-alkane degradation.</title>
        <authorList>
            <person name="Davidova I.A."/>
            <person name="Callaghan A.V."/>
            <person name="Wawrik B."/>
            <person name="Pruitt S."/>
            <person name="Marks C."/>
            <person name="Duncan K.E."/>
            <person name="Suflita J.M."/>
        </authorList>
    </citation>
    <scope>NUCLEOTIDE SEQUENCE [LARGE SCALE GENOMIC DNA]</scope>
    <source>
        <strain evidence="2 3">SPR</strain>
    </source>
</reference>
<keyword evidence="3" id="KW-1185">Reference proteome</keyword>
<comment type="caution">
    <text evidence="2">The sequence shown here is derived from an EMBL/GenBank/DDBJ whole genome shotgun (WGS) entry which is preliminary data.</text>
</comment>